<name>A0A2N5EH37_9GAMM</name>
<dbReference type="RefSeq" id="WP_165698519.1">
    <property type="nucleotide sequence ID" value="NZ_PJZK01000074.1"/>
</dbReference>
<comment type="caution">
    <text evidence="2">The sequence shown here is derived from an EMBL/GenBank/DDBJ whole genome shotgun (WGS) entry which is preliminary data.</text>
</comment>
<evidence type="ECO:0000256" key="1">
    <source>
        <dbReference type="SAM" id="MobiDB-lite"/>
    </source>
</evidence>
<feature type="non-terminal residue" evidence="2">
    <location>
        <position position="1"/>
    </location>
</feature>
<proteinExistence type="predicted"/>
<keyword evidence="3" id="KW-1185">Reference proteome</keyword>
<dbReference type="EMBL" id="PJZK01000074">
    <property type="protein sequence ID" value="PLR42039.1"/>
    <property type="molecule type" value="Genomic_DNA"/>
</dbReference>
<evidence type="ECO:0000313" key="2">
    <source>
        <dbReference type="EMBL" id="PLR42039.1"/>
    </source>
</evidence>
<sequence>ASAGTIHLDIASKAKGLIEPMDKGHGVQPKPIATGEGQGAEIRGPEAASAGTIHLDIASKAKGLIEPMDKGHGVQPKPIATGEG</sequence>
<gene>
    <name evidence="2" type="ORF">CYR34_21480</name>
</gene>
<protein>
    <submittedName>
        <fullName evidence="2">Uncharacterized protein</fullName>
    </submittedName>
</protein>
<feature type="non-terminal residue" evidence="2">
    <location>
        <position position="84"/>
    </location>
</feature>
<reference evidence="2 3" key="1">
    <citation type="submission" date="2017-12" db="EMBL/GenBank/DDBJ databases">
        <title>Characterization of six clinical isolates of Enterochimera gen. nov., a novel genus of the Yersiniaciae family and the three species Enterochimera arupensis sp. nov., Enterochimera coloradensis sp. nov, and Enterochimera californica sp. nov.</title>
        <authorList>
            <person name="Rossi A."/>
            <person name="Fisher M."/>
        </authorList>
    </citation>
    <scope>NUCLEOTIDE SEQUENCE [LARGE SCALE GENOMIC DNA]</scope>
    <source>
        <strain evidence="2 3">2016Iso1</strain>
    </source>
</reference>
<accession>A0A2N5EH37</accession>
<organism evidence="2 3">
    <name type="scientific">Chimaeribacter arupi</name>
    <dbReference type="NCBI Taxonomy" id="2060066"/>
    <lineage>
        <taxon>Bacteria</taxon>
        <taxon>Pseudomonadati</taxon>
        <taxon>Pseudomonadota</taxon>
        <taxon>Gammaproteobacteria</taxon>
        <taxon>Enterobacterales</taxon>
        <taxon>Yersiniaceae</taxon>
        <taxon>Chimaeribacter</taxon>
    </lineage>
</organism>
<dbReference type="Proteomes" id="UP000234626">
    <property type="component" value="Unassembled WGS sequence"/>
</dbReference>
<evidence type="ECO:0000313" key="3">
    <source>
        <dbReference type="Proteomes" id="UP000234626"/>
    </source>
</evidence>
<feature type="region of interest" description="Disordered" evidence="1">
    <location>
        <begin position="17"/>
        <end position="39"/>
    </location>
</feature>
<dbReference type="AlphaFoldDB" id="A0A2N5EH37"/>